<dbReference type="EMBL" id="BAEE01000087">
    <property type="protein sequence ID" value="GAB11737.1"/>
    <property type="molecule type" value="Genomic_DNA"/>
</dbReference>
<dbReference type="InterPro" id="IPR041583">
    <property type="entry name" value="TetR_C_31"/>
</dbReference>
<protein>
    <submittedName>
        <fullName evidence="4">Putative TetR family transcriptional regulator</fullName>
    </submittedName>
</protein>
<keyword evidence="1 2" id="KW-0238">DNA-binding</keyword>
<dbReference type="STRING" id="1073574.GOARA_087_00300"/>
<sequence length="198" mass="21758">MVSSSLFLVARNEERRNRLADAGLAILAAEGSRGLTHRAVDREAHVPIGTTSNYFRDRRALISGLVERIGQRLAPTADFLAERADRPPTRELFTEYLQNIVDRLLADPQVTVALLELRLESTRRPEVAESLGQWQRTSFDADVEFNVAAGFPGAETEIALFHYAIDGLVLDQLTTPLLPGTSTAAIVDRLVAGLLPPE</sequence>
<feature type="DNA-binding region" description="H-T-H motif" evidence="2">
    <location>
        <begin position="36"/>
        <end position="55"/>
    </location>
</feature>
<evidence type="ECO:0000256" key="1">
    <source>
        <dbReference type="ARBA" id="ARBA00023125"/>
    </source>
</evidence>
<dbReference type="Proteomes" id="UP000035088">
    <property type="component" value="Unassembled WGS sequence"/>
</dbReference>
<reference evidence="4 5" key="1">
    <citation type="submission" date="2011-11" db="EMBL/GenBank/DDBJ databases">
        <title>Whole genome shotgun sequence of Gordonia araii NBRC 100433.</title>
        <authorList>
            <person name="Yoshida Y."/>
            <person name="Hosoyama A."/>
            <person name="Tsuchikane K."/>
            <person name="Katsumata H."/>
            <person name="Yamazaki S."/>
            <person name="Fujita N."/>
        </authorList>
    </citation>
    <scope>NUCLEOTIDE SEQUENCE [LARGE SCALE GENOMIC DNA]</scope>
    <source>
        <strain evidence="4 5">NBRC 100433</strain>
    </source>
</reference>
<dbReference type="PROSITE" id="PS50977">
    <property type="entry name" value="HTH_TETR_2"/>
    <property type="match status" value="1"/>
</dbReference>
<gene>
    <name evidence="4" type="ORF">GOARA_087_00300</name>
</gene>
<comment type="caution">
    <text evidence="4">The sequence shown here is derived from an EMBL/GenBank/DDBJ whole genome shotgun (WGS) entry which is preliminary data.</text>
</comment>
<evidence type="ECO:0000256" key="2">
    <source>
        <dbReference type="PROSITE-ProRule" id="PRU00335"/>
    </source>
</evidence>
<dbReference type="AlphaFoldDB" id="G7H7B2"/>
<feature type="domain" description="HTH tetR-type" evidence="3">
    <location>
        <begin position="13"/>
        <end position="73"/>
    </location>
</feature>
<proteinExistence type="predicted"/>
<dbReference type="Gene3D" id="1.10.357.10">
    <property type="entry name" value="Tetracycline Repressor, domain 2"/>
    <property type="match status" value="1"/>
</dbReference>
<evidence type="ECO:0000313" key="4">
    <source>
        <dbReference type="EMBL" id="GAB11737.1"/>
    </source>
</evidence>
<dbReference type="SUPFAM" id="SSF46689">
    <property type="entry name" value="Homeodomain-like"/>
    <property type="match status" value="1"/>
</dbReference>
<organism evidence="4 5">
    <name type="scientific">Gordonia araii NBRC 100433</name>
    <dbReference type="NCBI Taxonomy" id="1073574"/>
    <lineage>
        <taxon>Bacteria</taxon>
        <taxon>Bacillati</taxon>
        <taxon>Actinomycetota</taxon>
        <taxon>Actinomycetes</taxon>
        <taxon>Mycobacteriales</taxon>
        <taxon>Gordoniaceae</taxon>
        <taxon>Gordonia</taxon>
    </lineage>
</organism>
<dbReference type="GO" id="GO:0003677">
    <property type="term" value="F:DNA binding"/>
    <property type="evidence" value="ECO:0007669"/>
    <property type="project" value="UniProtKB-UniRule"/>
</dbReference>
<evidence type="ECO:0000313" key="5">
    <source>
        <dbReference type="Proteomes" id="UP000035088"/>
    </source>
</evidence>
<evidence type="ECO:0000259" key="3">
    <source>
        <dbReference type="PROSITE" id="PS50977"/>
    </source>
</evidence>
<dbReference type="InterPro" id="IPR009057">
    <property type="entry name" value="Homeodomain-like_sf"/>
</dbReference>
<dbReference type="Pfam" id="PF17940">
    <property type="entry name" value="TetR_C_31"/>
    <property type="match status" value="1"/>
</dbReference>
<accession>G7H7B2</accession>
<dbReference type="InterPro" id="IPR001647">
    <property type="entry name" value="HTH_TetR"/>
</dbReference>
<keyword evidence="5" id="KW-1185">Reference proteome</keyword>
<name>G7H7B2_9ACTN</name>